<dbReference type="Gene3D" id="2.40.170.20">
    <property type="entry name" value="TonB-dependent receptor, beta-barrel domain"/>
    <property type="match status" value="1"/>
</dbReference>
<evidence type="ECO:0000256" key="5">
    <source>
        <dbReference type="ARBA" id="ARBA00023136"/>
    </source>
</evidence>
<feature type="signal peptide" evidence="8">
    <location>
        <begin position="1"/>
        <end position="31"/>
    </location>
</feature>
<reference evidence="11" key="2">
    <citation type="submission" date="2023-04" db="EMBL/GenBank/DDBJ databases">
        <title>Paracnuella aquatica gen. nov., sp. nov., a member of the family Chitinophagaceae isolated from a hot spring.</title>
        <authorList>
            <person name="Wang C."/>
        </authorList>
    </citation>
    <scope>NUCLEOTIDE SEQUENCE</scope>
    <source>
        <strain evidence="11">LB-8</strain>
    </source>
</reference>
<reference evidence="11" key="1">
    <citation type="submission" date="2022-09" db="EMBL/GenBank/DDBJ databases">
        <authorList>
            <person name="Yuan C."/>
            <person name="Ke Z."/>
        </authorList>
    </citation>
    <scope>NUCLEOTIDE SEQUENCE</scope>
    <source>
        <strain evidence="11">LB-8</strain>
    </source>
</reference>
<dbReference type="Gene3D" id="2.170.130.10">
    <property type="entry name" value="TonB-dependent receptor, plug domain"/>
    <property type="match status" value="1"/>
</dbReference>
<keyword evidence="5" id="KW-0472">Membrane</keyword>
<dbReference type="InterPro" id="IPR041700">
    <property type="entry name" value="OMP_b-brl_3"/>
</dbReference>
<dbReference type="InterPro" id="IPR008969">
    <property type="entry name" value="CarboxyPept-like_regulatory"/>
</dbReference>
<dbReference type="Pfam" id="PF14905">
    <property type="entry name" value="OMP_b-brl_3"/>
    <property type="match status" value="1"/>
</dbReference>
<feature type="domain" description="Outer membrane protein beta-barrel" evidence="9">
    <location>
        <begin position="393"/>
        <end position="801"/>
    </location>
</feature>
<evidence type="ECO:0000256" key="8">
    <source>
        <dbReference type="SAM" id="SignalP"/>
    </source>
</evidence>
<dbReference type="SUPFAM" id="SSF49464">
    <property type="entry name" value="Carboxypeptidase regulatory domain-like"/>
    <property type="match status" value="1"/>
</dbReference>
<dbReference type="Pfam" id="PF17210">
    <property type="entry name" value="SdrD_B"/>
    <property type="match status" value="1"/>
</dbReference>
<dbReference type="Gene3D" id="2.60.40.10">
    <property type="entry name" value="Immunoglobulins"/>
    <property type="match status" value="1"/>
</dbReference>
<feature type="chain" id="PRO_5040928178" evidence="8">
    <location>
        <begin position="32"/>
        <end position="832"/>
    </location>
</feature>
<dbReference type="InterPro" id="IPR013783">
    <property type="entry name" value="Ig-like_fold"/>
</dbReference>
<evidence type="ECO:0000256" key="1">
    <source>
        <dbReference type="ARBA" id="ARBA00004442"/>
    </source>
</evidence>
<protein>
    <submittedName>
        <fullName evidence="11">TonB-dependent receptor family protein</fullName>
    </submittedName>
</protein>
<dbReference type="InterPro" id="IPR033764">
    <property type="entry name" value="Sdr_B"/>
</dbReference>
<evidence type="ECO:0000256" key="6">
    <source>
        <dbReference type="ARBA" id="ARBA00023237"/>
    </source>
</evidence>
<dbReference type="InterPro" id="IPR037066">
    <property type="entry name" value="Plug_dom_sf"/>
</dbReference>
<dbReference type="AlphaFoldDB" id="A0A9X2XVI8"/>
<comment type="caution">
    <text evidence="11">The sequence shown here is derived from an EMBL/GenBank/DDBJ whole genome shotgun (WGS) entry which is preliminary data.</text>
</comment>
<dbReference type="Proteomes" id="UP001155483">
    <property type="component" value="Unassembled WGS sequence"/>
</dbReference>
<evidence type="ECO:0000256" key="3">
    <source>
        <dbReference type="ARBA" id="ARBA00022525"/>
    </source>
</evidence>
<dbReference type="GO" id="GO:0005576">
    <property type="term" value="C:extracellular region"/>
    <property type="evidence" value="ECO:0007669"/>
    <property type="project" value="UniProtKB-SubCell"/>
</dbReference>
<dbReference type="EMBL" id="JAOTIF010000005">
    <property type="protein sequence ID" value="MCU7549361.1"/>
    <property type="molecule type" value="Genomic_DNA"/>
</dbReference>
<evidence type="ECO:0000313" key="12">
    <source>
        <dbReference type="Proteomes" id="UP001155483"/>
    </source>
</evidence>
<accession>A0A9X2XVI8</accession>
<gene>
    <name evidence="11" type="ORF">OCK74_09565</name>
</gene>
<comment type="subcellular location">
    <subcellularLocation>
        <location evidence="1">Cell outer membrane</location>
    </subcellularLocation>
    <subcellularLocation>
        <location evidence="2">Secreted</location>
    </subcellularLocation>
</comment>
<sequence>MKHLNSFTNLYVRMTAMLIFLLLLSATATMAQTFSKISGSVQETGGKGLNGVTASLLKAKDSSLAKASVTDKNGLYEFENIKEGQYLISFTSVGFEKKTTQVISLTSGNAMQIPAVILQQVAKGLSEVTVQAKRPLVENKIDKMVVNVDASPTNAGANALEVLEKSPGVSVDRDGNISIKGKQGVIVLIDGKQTYLSGQDLANLLRNMPASQLDQVEIMTQPSAKYDASGNSGILNLRTKKNLAKGFNGTINLSYVQGRYPKSPNSFNFNYRSGKINLFTNLSYSYWSGFNDQHLTRKFHKDGELESVFEQQADQKHYGHNYNARIGLDYSIDKNTTIGFLVNGTHNPRRWENNGRADIYNGKGELDSFNVVQTINRDTWQNLGANLNFRRVLNANGREFTVDLDRIAYKTRSRQTSDNYNYFPDNTYSVDPFLLRGNLPSEITIYSGKADYVHPLTKESKFEAGVKSSYVSTDNDAQYTLYDHGEAEWVVDNNRSNRFKYEENINAAYVNYNRQMKKWGVQTGLRIENTISKGNQFGNAVQKDSSFKKNYTQLFPTAYISYAMNDKNQFGLSYGRRIERPNYQDMNPFQYLLDQYTYRQGNPNLAPQFTHNIELSHNYRKALNTTLSFTSTTDILNDILKQNDETKVTYQTKENVAKRQTIGLSVSYNAPVTKWWATSVYMNVNNSHYEGIVNNSPLDVSLVSFMGNTSQQFKFAKTWSAEVNGFYRTAAQETGMFLIRPMGVVSFGFGKQIMKNKASLKLNIYDPFYLQKARVVIDHDNIDVYVTNKWDNRRVGLNFIYRFSKGQNTQAQNRRSSSAQEEQNRVGGGNGQ</sequence>
<organism evidence="11 12">
    <name type="scientific">Paraflavisolibacter caeni</name>
    <dbReference type="NCBI Taxonomy" id="2982496"/>
    <lineage>
        <taxon>Bacteria</taxon>
        <taxon>Pseudomonadati</taxon>
        <taxon>Bacteroidota</taxon>
        <taxon>Chitinophagia</taxon>
        <taxon>Chitinophagales</taxon>
        <taxon>Chitinophagaceae</taxon>
        <taxon>Paraflavisolibacter</taxon>
    </lineage>
</organism>
<feature type="domain" description="SD-repeat containing protein B" evidence="10">
    <location>
        <begin position="41"/>
        <end position="94"/>
    </location>
</feature>
<dbReference type="GO" id="GO:0009279">
    <property type="term" value="C:cell outer membrane"/>
    <property type="evidence" value="ECO:0007669"/>
    <property type="project" value="UniProtKB-SubCell"/>
</dbReference>
<evidence type="ECO:0000256" key="7">
    <source>
        <dbReference type="SAM" id="MobiDB-lite"/>
    </source>
</evidence>
<name>A0A9X2XVI8_9BACT</name>
<feature type="compositionally biased region" description="Polar residues" evidence="7">
    <location>
        <begin position="808"/>
        <end position="821"/>
    </location>
</feature>
<keyword evidence="3" id="KW-0964">Secreted</keyword>
<keyword evidence="6" id="KW-0998">Cell outer membrane</keyword>
<dbReference type="SUPFAM" id="SSF56935">
    <property type="entry name" value="Porins"/>
    <property type="match status" value="1"/>
</dbReference>
<dbReference type="InterPro" id="IPR036942">
    <property type="entry name" value="Beta-barrel_TonB_sf"/>
</dbReference>
<proteinExistence type="predicted"/>
<dbReference type="PANTHER" id="PTHR40980">
    <property type="entry name" value="PLUG DOMAIN-CONTAINING PROTEIN"/>
    <property type="match status" value="1"/>
</dbReference>
<evidence type="ECO:0000259" key="10">
    <source>
        <dbReference type="Pfam" id="PF17210"/>
    </source>
</evidence>
<dbReference type="RefSeq" id="WP_279296802.1">
    <property type="nucleotide sequence ID" value="NZ_JAOTIF010000005.1"/>
</dbReference>
<evidence type="ECO:0000259" key="9">
    <source>
        <dbReference type="Pfam" id="PF14905"/>
    </source>
</evidence>
<evidence type="ECO:0000313" key="11">
    <source>
        <dbReference type="EMBL" id="MCU7549361.1"/>
    </source>
</evidence>
<keyword evidence="11" id="KW-0675">Receptor</keyword>
<dbReference type="PANTHER" id="PTHR40980:SF4">
    <property type="entry name" value="TONB-DEPENDENT RECEPTOR-LIKE BETA-BARREL DOMAIN-CONTAINING PROTEIN"/>
    <property type="match status" value="1"/>
</dbReference>
<keyword evidence="12" id="KW-1185">Reference proteome</keyword>
<evidence type="ECO:0000256" key="4">
    <source>
        <dbReference type="ARBA" id="ARBA00022729"/>
    </source>
</evidence>
<evidence type="ECO:0000256" key="2">
    <source>
        <dbReference type="ARBA" id="ARBA00004613"/>
    </source>
</evidence>
<feature type="region of interest" description="Disordered" evidence="7">
    <location>
        <begin position="808"/>
        <end position="832"/>
    </location>
</feature>
<keyword evidence="4 8" id="KW-0732">Signal</keyword>